<dbReference type="EMBL" id="CP108058">
    <property type="protein sequence ID" value="WUO51462.1"/>
    <property type="molecule type" value="Genomic_DNA"/>
</dbReference>
<accession>A0ABZ1RX82</accession>
<evidence type="ECO:0000256" key="1">
    <source>
        <dbReference type="SAM" id="Phobius"/>
    </source>
</evidence>
<gene>
    <name evidence="2" type="ORF">OHU17_37045</name>
</gene>
<dbReference type="Proteomes" id="UP001432075">
    <property type="component" value="Plasmid unnamed1"/>
</dbReference>
<reference evidence="2" key="1">
    <citation type="submission" date="2022-10" db="EMBL/GenBank/DDBJ databases">
        <title>The complete genomes of actinobacterial strains from the NBC collection.</title>
        <authorList>
            <person name="Joergensen T.S."/>
            <person name="Alvarez Arevalo M."/>
            <person name="Sterndorff E.B."/>
            <person name="Faurdal D."/>
            <person name="Vuksanovic O."/>
            <person name="Mourched A.-S."/>
            <person name="Charusanti P."/>
            <person name="Shaw S."/>
            <person name="Blin K."/>
            <person name="Weber T."/>
        </authorList>
    </citation>
    <scope>NUCLEOTIDE SEQUENCE</scope>
    <source>
        <strain evidence="2">NBC_00283</strain>
        <plasmid evidence="2">unnamed1</plasmid>
    </source>
</reference>
<sequence>MFLTAVLLTITLVLVIALLAGAAAAKLARLEGVGYPAALRQAAVTFGAVLTLAVAIAAALLGLSS</sequence>
<protein>
    <submittedName>
        <fullName evidence="2">Uncharacterized protein</fullName>
    </submittedName>
</protein>
<evidence type="ECO:0000313" key="2">
    <source>
        <dbReference type="EMBL" id="WUO51462.1"/>
    </source>
</evidence>
<evidence type="ECO:0000313" key="3">
    <source>
        <dbReference type="Proteomes" id="UP001432075"/>
    </source>
</evidence>
<keyword evidence="1" id="KW-0812">Transmembrane</keyword>
<name>A0ABZ1RX82_9ACTN</name>
<organism evidence="2 3">
    <name type="scientific">Streptomyces goshikiensis</name>
    <dbReference type="NCBI Taxonomy" id="1942"/>
    <lineage>
        <taxon>Bacteria</taxon>
        <taxon>Bacillati</taxon>
        <taxon>Actinomycetota</taxon>
        <taxon>Actinomycetes</taxon>
        <taxon>Kitasatosporales</taxon>
        <taxon>Streptomycetaceae</taxon>
        <taxon>Streptomyces</taxon>
    </lineage>
</organism>
<feature type="transmembrane region" description="Helical" evidence="1">
    <location>
        <begin position="41"/>
        <end position="63"/>
    </location>
</feature>
<keyword evidence="2" id="KW-0614">Plasmid</keyword>
<keyword evidence="3" id="KW-1185">Reference proteome</keyword>
<geneLocation type="plasmid" evidence="2 3">
    <name>unnamed1</name>
</geneLocation>
<proteinExistence type="predicted"/>
<keyword evidence="1" id="KW-1133">Transmembrane helix</keyword>
<keyword evidence="1" id="KW-0472">Membrane</keyword>
<dbReference type="RefSeq" id="WP_328777756.1">
    <property type="nucleotide sequence ID" value="NZ_CP108058.1"/>
</dbReference>